<dbReference type="Proteomes" id="UP000463857">
    <property type="component" value="Chromosome"/>
</dbReference>
<proteinExistence type="predicted"/>
<dbReference type="EMBL" id="CP047156">
    <property type="protein sequence ID" value="QHC01868.1"/>
    <property type="molecule type" value="Genomic_DNA"/>
</dbReference>
<dbReference type="OrthoDB" id="3401220at2"/>
<sequence length="91" mass="9810">MAGTTTDAHATNAHASNPAGVDTNDPDFWGWNHTFGKGARIGGFVVAIVLLLMTIGNHHGRVEDLWLALIAAIMLGALAYDASKRRKAWRK</sequence>
<keyword evidence="2" id="KW-0812">Transmembrane</keyword>
<feature type="transmembrane region" description="Helical" evidence="2">
    <location>
        <begin position="41"/>
        <end position="59"/>
    </location>
</feature>
<keyword evidence="4" id="KW-1185">Reference proteome</keyword>
<reference evidence="3 4" key="1">
    <citation type="journal article" date="2018" name="Int. J. Syst. Evol. Microbiol.">
        <title>Epidermidibacterium keratini gen. nov., sp. nov., a member of the family Sporichthyaceae, isolated from keratin epidermis.</title>
        <authorList>
            <person name="Lee D.G."/>
            <person name="Trujillo M.E."/>
            <person name="Kang S."/>
            <person name="Nam J.J."/>
            <person name="Kim Y.J."/>
        </authorList>
    </citation>
    <scope>NUCLEOTIDE SEQUENCE [LARGE SCALE GENOMIC DNA]</scope>
    <source>
        <strain evidence="3 4">EPI-7</strain>
    </source>
</reference>
<feature type="transmembrane region" description="Helical" evidence="2">
    <location>
        <begin position="65"/>
        <end position="82"/>
    </location>
</feature>
<dbReference type="Pfam" id="PF10939">
    <property type="entry name" value="DUF2631"/>
    <property type="match status" value="1"/>
</dbReference>
<dbReference type="InterPro" id="IPR024341">
    <property type="entry name" value="DUF2631"/>
</dbReference>
<accession>A0A7L4YS38</accession>
<evidence type="ECO:0000256" key="2">
    <source>
        <dbReference type="SAM" id="Phobius"/>
    </source>
</evidence>
<feature type="compositionally biased region" description="Low complexity" evidence="1">
    <location>
        <begin position="1"/>
        <end position="15"/>
    </location>
</feature>
<gene>
    <name evidence="3" type="ORF">EK0264_17330</name>
</gene>
<dbReference type="InParanoid" id="A0A7L4YS38"/>
<evidence type="ECO:0000256" key="1">
    <source>
        <dbReference type="SAM" id="MobiDB-lite"/>
    </source>
</evidence>
<organism evidence="3 4">
    <name type="scientific">Epidermidibacterium keratini</name>
    <dbReference type="NCBI Taxonomy" id="1891644"/>
    <lineage>
        <taxon>Bacteria</taxon>
        <taxon>Bacillati</taxon>
        <taxon>Actinomycetota</taxon>
        <taxon>Actinomycetes</taxon>
        <taxon>Sporichthyales</taxon>
        <taxon>Sporichthyaceae</taxon>
        <taxon>Epidermidibacterium</taxon>
    </lineage>
</organism>
<evidence type="ECO:0000313" key="3">
    <source>
        <dbReference type="EMBL" id="QHC01868.1"/>
    </source>
</evidence>
<keyword evidence="2" id="KW-0472">Membrane</keyword>
<feature type="region of interest" description="Disordered" evidence="1">
    <location>
        <begin position="1"/>
        <end position="22"/>
    </location>
</feature>
<keyword evidence="2" id="KW-1133">Transmembrane helix</keyword>
<dbReference type="KEGG" id="eke:EK0264_17330"/>
<dbReference type="RefSeq" id="WP_159546992.1">
    <property type="nucleotide sequence ID" value="NZ_CP047156.1"/>
</dbReference>
<dbReference type="AlphaFoldDB" id="A0A7L4YS38"/>
<protein>
    <submittedName>
        <fullName evidence="3">DUF2631 domain-containing protein</fullName>
    </submittedName>
</protein>
<name>A0A7L4YS38_9ACTN</name>
<evidence type="ECO:0000313" key="4">
    <source>
        <dbReference type="Proteomes" id="UP000463857"/>
    </source>
</evidence>